<sequence length="352" mass="39642">MDAQLNIIDVDVHNDLKSPQELLPYLPEPWKSRVASWGIGMAGHGYTSPVGVMRKDCIPPSGGPSASDPDYLVEDLVKPYHMEYVILTGNMTNISTMHDPDYAAAIASAYNDHIIADWLPKHESFRGSITIAPQDPNLAAQEIDRLAGHPLMVQVIMGSAQRAPLGQRQFHPIYEMAQRHDLPVTIHPGGEGGGGTPPPTPAGYPTRYLEWHTCLSQNYMAHLVSLVCEGVFEKFPKLKFVMLEGGIAWLPHLMWRLDKNYKGLRSSVPWLKRLPSEYIRDHVMFSTQPIEEPANPQQLMSIFDMIDAENILMFSSDYPHWDNDMPTEILKRLGADARKKIFYDNAKALYKI</sequence>
<dbReference type="RefSeq" id="WP_131016941.1">
    <property type="nucleotide sequence ID" value="NZ_SIRE01000024.1"/>
</dbReference>
<dbReference type="InterPro" id="IPR032466">
    <property type="entry name" value="Metal_Hydrolase"/>
</dbReference>
<keyword evidence="4" id="KW-1185">Reference proteome</keyword>
<dbReference type="GO" id="GO:0016787">
    <property type="term" value="F:hydrolase activity"/>
    <property type="evidence" value="ECO:0007669"/>
    <property type="project" value="UniProtKB-KW"/>
</dbReference>
<comment type="caution">
    <text evidence="3">The sequence shown here is derived from an EMBL/GenBank/DDBJ whole genome shotgun (WGS) entry which is preliminary data.</text>
</comment>
<dbReference type="Gene3D" id="3.20.20.140">
    <property type="entry name" value="Metal-dependent hydrolases"/>
    <property type="match status" value="1"/>
</dbReference>
<dbReference type="GO" id="GO:0019748">
    <property type="term" value="P:secondary metabolic process"/>
    <property type="evidence" value="ECO:0007669"/>
    <property type="project" value="TreeGrafter"/>
</dbReference>
<accession>A0A4Q9DJ64</accession>
<dbReference type="EMBL" id="SIRE01000024">
    <property type="protein sequence ID" value="TBL72374.1"/>
    <property type="molecule type" value="Genomic_DNA"/>
</dbReference>
<dbReference type="PANTHER" id="PTHR21240:SF28">
    <property type="entry name" value="ISO-OROTATE DECARBOXYLASE (EUROFUNG)"/>
    <property type="match status" value="1"/>
</dbReference>
<dbReference type="Proteomes" id="UP000293142">
    <property type="component" value="Unassembled WGS sequence"/>
</dbReference>
<evidence type="ECO:0000313" key="3">
    <source>
        <dbReference type="EMBL" id="TBL72374.1"/>
    </source>
</evidence>
<gene>
    <name evidence="3" type="ORF">EYB31_28725</name>
</gene>
<dbReference type="GO" id="GO:0016831">
    <property type="term" value="F:carboxy-lyase activity"/>
    <property type="evidence" value="ECO:0007669"/>
    <property type="project" value="InterPro"/>
</dbReference>
<keyword evidence="1" id="KW-0456">Lyase</keyword>
<proteinExistence type="predicted"/>
<evidence type="ECO:0000313" key="4">
    <source>
        <dbReference type="Proteomes" id="UP000293142"/>
    </source>
</evidence>
<keyword evidence="3" id="KW-0378">Hydrolase</keyword>
<reference evidence="3 4" key="1">
    <citation type="submission" date="2019-02" db="EMBL/GenBank/DDBJ databases">
        <title>Paenibacillus sp. nov., isolated from surface-sterilized tissue of Thalictrum simplex L.</title>
        <authorList>
            <person name="Tuo L."/>
        </authorList>
    </citation>
    <scope>NUCLEOTIDE SEQUENCE [LARGE SCALE GENOMIC DNA]</scope>
    <source>
        <strain evidence="3 4">N2SHLJ1</strain>
    </source>
</reference>
<evidence type="ECO:0000259" key="2">
    <source>
        <dbReference type="Pfam" id="PF04909"/>
    </source>
</evidence>
<name>A0A4Q9DJ64_9BACL</name>
<dbReference type="PANTHER" id="PTHR21240">
    <property type="entry name" value="2-AMINO-3-CARBOXYLMUCONATE-6-SEMIALDEHYDE DECARBOXYLASE"/>
    <property type="match status" value="1"/>
</dbReference>
<feature type="domain" description="Amidohydrolase-related" evidence="2">
    <location>
        <begin position="96"/>
        <end position="351"/>
    </location>
</feature>
<protein>
    <submittedName>
        <fullName evidence="3">Amidohydrolase</fullName>
    </submittedName>
</protein>
<organism evidence="3 4">
    <name type="scientific">Paenibacillus thalictri</name>
    <dbReference type="NCBI Taxonomy" id="2527873"/>
    <lineage>
        <taxon>Bacteria</taxon>
        <taxon>Bacillati</taxon>
        <taxon>Bacillota</taxon>
        <taxon>Bacilli</taxon>
        <taxon>Bacillales</taxon>
        <taxon>Paenibacillaceae</taxon>
        <taxon>Paenibacillus</taxon>
    </lineage>
</organism>
<evidence type="ECO:0000256" key="1">
    <source>
        <dbReference type="ARBA" id="ARBA00023239"/>
    </source>
</evidence>
<dbReference type="Pfam" id="PF04909">
    <property type="entry name" value="Amidohydro_2"/>
    <property type="match status" value="1"/>
</dbReference>
<dbReference type="OrthoDB" id="9777673at2"/>
<dbReference type="AlphaFoldDB" id="A0A4Q9DJ64"/>
<dbReference type="InterPro" id="IPR006680">
    <property type="entry name" value="Amidohydro-rel"/>
</dbReference>
<dbReference type="SUPFAM" id="SSF51556">
    <property type="entry name" value="Metallo-dependent hydrolases"/>
    <property type="match status" value="1"/>
</dbReference>
<dbReference type="InterPro" id="IPR032465">
    <property type="entry name" value="ACMSD"/>
</dbReference>
<dbReference type="GO" id="GO:0005737">
    <property type="term" value="C:cytoplasm"/>
    <property type="evidence" value="ECO:0007669"/>
    <property type="project" value="TreeGrafter"/>
</dbReference>